<evidence type="ECO:0000256" key="1">
    <source>
        <dbReference type="ARBA" id="ARBA00004141"/>
    </source>
</evidence>
<reference evidence="7" key="1">
    <citation type="submission" date="2020-05" db="EMBL/GenBank/DDBJ databases">
        <title>WGS assembly of Corymbia citriodora subspecies variegata.</title>
        <authorList>
            <person name="Barry K."/>
            <person name="Hundley H."/>
            <person name="Shu S."/>
            <person name="Jenkins J."/>
            <person name="Grimwood J."/>
            <person name="Baten A."/>
        </authorList>
    </citation>
    <scope>NUCLEOTIDE SEQUENCE</scope>
    <source>
        <strain evidence="7">CV2-018</strain>
    </source>
</reference>
<dbReference type="AlphaFoldDB" id="A0A8T0CEU6"/>
<evidence type="ECO:0000313" key="8">
    <source>
        <dbReference type="Proteomes" id="UP000806378"/>
    </source>
</evidence>
<comment type="subcellular location">
    <subcellularLocation>
        <location evidence="1">Membrane</location>
        <topology evidence="1">Multi-pass membrane protein</topology>
    </subcellularLocation>
</comment>
<dbReference type="GO" id="GO:0016020">
    <property type="term" value="C:membrane"/>
    <property type="evidence" value="ECO:0007669"/>
    <property type="project" value="UniProtKB-SubCell"/>
</dbReference>
<gene>
    <name evidence="7" type="ORF">BT93_L5883</name>
</gene>
<dbReference type="Pfam" id="PF01544">
    <property type="entry name" value="CorA"/>
    <property type="match status" value="1"/>
</dbReference>
<dbReference type="SUPFAM" id="SSF144083">
    <property type="entry name" value="Magnesium transport protein CorA, transmembrane region"/>
    <property type="match status" value="1"/>
</dbReference>
<dbReference type="Proteomes" id="UP000806378">
    <property type="component" value="Unassembled WGS sequence"/>
</dbReference>
<dbReference type="GO" id="GO:0015095">
    <property type="term" value="F:magnesium ion transmembrane transporter activity"/>
    <property type="evidence" value="ECO:0007669"/>
    <property type="project" value="TreeGrafter"/>
</dbReference>
<feature type="transmembrane region" description="Helical" evidence="6">
    <location>
        <begin position="83"/>
        <end position="106"/>
    </location>
</feature>
<name>A0A8T0CEU6_CORYI</name>
<comment type="similarity">
    <text evidence="2">Belongs to the CorA metal ion transporter (MIT) (TC 1.A.35) family.</text>
</comment>
<dbReference type="InterPro" id="IPR002523">
    <property type="entry name" value="MgTranspt_CorA/ZnTranspt_ZntB"/>
</dbReference>
<keyword evidence="8" id="KW-1185">Reference proteome</keyword>
<protein>
    <submittedName>
        <fullName evidence="7">Uncharacterized protein</fullName>
    </submittedName>
</protein>
<keyword evidence="5 6" id="KW-0472">Membrane</keyword>
<evidence type="ECO:0000256" key="5">
    <source>
        <dbReference type="ARBA" id="ARBA00023136"/>
    </source>
</evidence>
<feature type="transmembrane region" description="Helical" evidence="6">
    <location>
        <begin position="118"/>
        <end position="139"/>
    </location>
</feature>
<evidence type="ECO:0000256" key="6">
    <source>
        <dbReference type="SAM" id="Phobius"/>
    </source>
</evidence>
<organism evidence="7 8">
    <name type="scientific">Corymbia citriodora subsp. variegata</name>
    <dbReference type="NCBI Taxonomy" id="360336"/>
    <lineage>
        <taxon>Eukaryota</taxon>
        <taxon>Viridiplantae</taxon>
        <taxon>Streptophyta</taxon>
        <taxon>Embryophyta</taxon>
        <taxon>Tracheophyta</taxon>
        <taxon>Spermatophyta</taxon>
        <taxon>Magnoliopsida</taxon>
        <taxon>eudicotyledons</taxon>
        <taxon>Gunneridae</taxon>
        <taxon>Pentapetalae</taxon>
        <taxon>rosids</taxon>
        <taxon>malvids</taxon>
        <taxon>Myrtales</taxon>
        <taxon>Myrtaceae</taxon>
        <taxon>Myrtoideae</taxon>
        <taxon>Eucalypteae</taxon>
        <taxon>Corymbia</taxon>
    </lineage>
</organism>
<keyword evidence="4 6" id="KW-1133">Transmembrane helix</keyword>
<keyword evidence="3 6" id="KW-0812">Transmembrane</keyword>
<comment type="caution">
    <text evidence="7">The sequence shown here is derived from an EMBL/GenBank/DDBJ whole genome shotgun (WGS) entry which is preliminary data.</text>
</comment>
<dbReference type="InterPro" id="IPR045863">
    <property type="entry name" value="CorA_TM1_TM2"/>
</dbReference>
<dbReference type="InterPro" id="IPR045861">
    <property type="entry name" value="CorA_cytoplasmic_dom"/>
</dbReference>
<proteinExistence type="inferred from homology"/>
<dbReference type="EMBL" id="MU097465">
    <property type="protein sequence ID" value="KAF7845941.1"/>
    <property type="molecule type" value="Genomic_DNA"/>
</dbReference>
<dbReference type="OrthoDB" id="29879at2759"/>
<dbReference type="Gene3D" id="1.20.58.340">
    <property type="entry name" value="Magnesium transport protein CorA, transmembrane region"/>
    <property type="match status" value="2"/>
</dbReference>
<evidence type="ECO:0000256" key="3">
    <source>
        <dbReference type="ARBA" id="ARBA00022692"/>
    </source>
</evidence>
<evidence type="ECO:0000256" key="4">
    <source>
        <dbReference type="ARBA" id="ARBA00022989"/>
    </source>
</evidence>
<dbReference type="FunFam" id="1.20.58.340:FF:000008">
    <property type="entry name" value="CorA family metal ion transporter"/>
    <property type="match status" value="1"/>
</dbReference>
<accession>A0A8T0CEU6</accession>
<dbReference type="SUPFAM" id="SSF143865">
    <property type="entry name" value="CorA soluble domain-like"/>
    <property type="match status" value="1"/>
</dbReference>
<sequence length="146" mass="16539">MSLYRLLGNKADVIKGFAKRCNEHWEVAPRSEIGLYLGDIQDHIITMTGNLSHYENLLSRAHSNYLAQINIRMNERAEETNDVLGKLTILGTIVLPMNIVTGMWGMNVLVPGQDGDTLTWFWCITGGLFAFGLTCYFIAKRIYRLV</sequence>
<evidence type="ECO:0000313" key="7">
    <source>
        <dbReference type="EMBL" id="KAF7845941.1"/>
    </source>
</evidence>
<evidence type="ECO:0000256" key="2">
    <source>
        <dbReference type="ARBA" id="ARBA00009765"/>
    </source>
</evidence>
<dbReference type="Gramene" id="rna-gnl|WGS:JABURB|Cocit.L5883.1">
    <property type="protein sequence ID" value="cds-KAF7845941.1"/>
    <property type="gene ID" value="gene-BT93_L5883"/>
</dbReference>
<dbReference type="PANTHER" id="PTHR21535">
    <property type="entry name" value="MAGNESIUM AND COBALT TRANSPORT PROTEIN/MITOCHONDRIAL IMPORT INNER MEMBRANE TRANSLOCASE SUBUNIT TIM8"/>
    <property type="match status" value="1"/>
</dbReference>
<dbReference type="PANTHER" id="PTHR21535:SF51">
    <property type="entry name" value="MANGANESE RESISTANCE PROTEIN MNR2"/>
    <property type="match status" value="1"/>
</dbReference>
<dbReference type="GO" id="GO:0010961">
    <property type="term" value="P:intracellular magnesium ion homeostasis"/>
    <property type="evidence" value="ECO:0007669"/>
    <property type="project" value="TreeGrafter"/>
</dbReference>